<dbReference type="Pfam" id="PF07963">
    <property type="entry name" value="N_methyl"/>
    <property type="match status" value="1"/>
</dbReference>
<dbReference type="NCBIfam" id="TIGR02523">
    <property type="entry name" value="type_IV_pilV"/>
    <property type="match status" value="1"/>
</dbReference>
<accession>A0A290XGC5</accession>
<keyword evidence="1" id="KW-0812">Transmembrane</keyword>
<feature type="domain" description="Type IV pilin Tt1218-like" evidence="2">
    <location>
        <begin position="47"/>
        <end position="104"/>
    </location>
</feature>
<dbReference type="NCBIfam" id="TIGR02532">
    <property type="entry name" value="IV_pilin_GFxxxE"/>
    <property type="match status" value="1"/>
</dbReference>
<organism evidence="3 4">
    <name type="scientific">Luteimonas chenhongjianii</name>
    <dbReference type="NCBI Taxonomy" id="2006110"/>
    <lineage>
        <taxon>Bacteria</taxon>
        <taxon>Pseudomonadati</taxon>
        <taxon>Pseudomonadota</taxon>
        <taxon>Gammaproteobacteria</taxon>
        <taxon>Lysobacterales</taxon>
        <taxon>Lysobacteraceae</taxon>
        <taxon>Luteimonas</taxon>
    </lineage>
</organism>
<evidence type="ECO:0000259" key="2">
    <source>
        <dbReference type="Pfam" id="PF22150"/>
    </source>
</evidence>
<sequence length="172" mass="18475">MSLKLPLGAWRRRPTCTPGRRQLGFSLIEVLIALVVLAVGLLGLALLQTTNLRYTQSAQQRTMAVNLASELLDTIRINRSQIDSYAMNEGSFADVTPAAAGCETFEVLSNANNVKRWQCEVREALGPDAYAEVNVVGAPSVVVKIVWGEANMAEVGTADGKVAGEIELSTTL</sequence>
<name>A0A290XGC5_9GAMM</name>
<dbReference type="KEGG" id="lum:CNR27_12875"/>
<reference evidence="4" key="1">
    <citation type="submission" date="2017-09" db="EMBL/GenBank/DDBJ databases">
        <title>Luteimonas liuhanmingii sp.nov., isolated from the intestinal contents of Tibetan Plateau Pika in Yushu, Qinghai Province, China.</title>
        <authorList>
            <person name="Gui Z."/>
        </authorList>
    </citation>
    <scope>NUCLEOTIDE SEQUENCE [LARGE SCALE GENOMIC DNA]</scope>
    <source>
        <strain evidence="4">100111</strain>
    </source>
</reference>
<protein>
    <submittedName>
        <fullName evidence="3">Type IV pilus modification protein PilV</fullName>
    </submittedName>
</protein>
<dbReference type="InterPro" id="IPR054402">
    <property type="entry name" value="Tt1218-like_dom"/>
</dbReference>
<gene>
    <name evidence="3" type="primary">pilV</name>
    <name evidence="3" type="ORF">CNR27_12875</name>
</gene>
<dbReference type="InterPro" id="IPR013362">
    <property type="entry name" value="Pilus_4_PilV"/>
</dbReference>
<keyword evidence="1" id="KW-0472">Membrane</keyword>
<dbReference type="Proteomes" id="UP000218968">
    <property type="component" value="Chromosome"/>
</dbReference>
<dbReference type="InterPro" id="IPR012902">
    <property type="entry name" value="N_methyl_site"/>
</dbReference>
<dbReference type="RefSeq" id="WP_096299354.1">
    <property type="nucleotide sequence ID" value="NZ_CP023406.1"/>
</dbReference>
<evidence type="ECO:0000313" key="3">
    <source>
        <dbReference type="EMBL" id="ATD68212.1"/>
    </source>
</evidence>
<evidence type="ECO:0000256" key="1">
    <source>
        <dbReference type="SAM" id="Phobius"/>
    </source>
</evidence>
<keyword evidence="1" id="KW-1133">Transmembrane helix</keyword>
<proteinExistence type="predicted"/>
<dbReference type="Pfam" id="PF22150">
    <property type="entry name" value="Tt1218-like"/>
    <property type="match status" value="1"/>
</dbReference>
<dbReference type="AlphaFoldDB" id="A0A290XGC5"/>
<feature type="transmembrane region" description="Helical" evidence="1">
    <location>
        <begin position="23"/>
        <end position="47"/>
    </location>
</feature>
<evidence type="ECO:0000313" key="4">
    <source>
        <dbReference type="Proteomes" id="UP000218968"/>
    </source>
</evidence>
<dbReference type="EMBL" id="CP023406">
    <property type="protein sequence ID" value="ATD68212.1"/>
    <property type="molecule type" value="Genomic_DNA"/>
</dbReference>
<keyword evidence="4" id="KW-1185">Reference proteome</keyword>
<dbReference type="OrthoDB" id="8547299at2"/>